<dbReference type="Proteomes" id="UP000003188">
    <property type="component" value="Unassembled WGS sequence"/>
</dbReference>
<organism evidence="1 2">
    <name type="scientific">Clostridium perfringens D str. JGS1721</name>
    <dbReference type="NCBI Taxonomy" id="488537"/>
    <lineage>
        <taxon>Bacteria</taxon>
        <taxon>Bacillati</taxon>
        <taxon>Bacillota</taxon>
        <taxon>Clostridia</taxon>
        <taxon>Eubacteriales</taxon>
        <taxon>Clostridiaceae</taxon>
        <taxon>Clostridium</taxon>
    </lineage>
</organism>
<protein>
    <submittedName>
        <fullName evidence="1">Putative DNA double-strand break repair Rad50 ATPase</fullName>
    </submittedName>
</protein>
<dbReference type="EMBL" id="ABOO01000033">
    <property type="protein sequence ID" value="EDT70934.1"/>
    <property type="molecule type" value="Genomic_DNA"/>
</dbReference>
<sequence length="340" mass="41515">MLDILLDLDEKNFKHEFELKKEPCFCGKGYIYKVSRYGLNRIGNKYYFDNFEEIKKITCEFCKDNYNNLKLVIETLDNIIKLEERLYDYKFDNEYISYNLELVEIKKKKIQEYNTVKTKLEKYKIIDLPSVHFNKHKWAEYFVKNKLTKFNEEECYKKVFYGLDKIGLDIFLKTVGITMEEYNILLRNKHLSLKDDRIHRIEEEILDNKYLLLQNYELVEILLENKKEIKFNGYREILEQLAGEYEEIKKMQQLNIDMIDIGDVSEESYSKEDVAFYIEDALTYFFYKFSDDKRLMPNTIEDKKSFINEYICDTLGEEYIEKYYEDEYDDWDEYYEVEDE</sequence>
<evidence type="ECO:0000313" key="2">
    <source>
        <dbReference type="Proteomes" id="UP000003188"/>
    </source>
</evidence>
<dbReference type="RefSeq" id="WP_003475648.1">
    <property type="nucleotide sequence ID" value="NZ_ABOO01000033.1"/>
</dbReference>
<dbReference type="AlphaFoldDB" id="B1V5G4"/>
<evidence type="ECO:0000313" key="1">
    <source>
        <dbReference type="EMBL" id="EDT70934.1"/>
    </source>
</evidence>
<comment type="caution">
    <text evidence="1">The sequence shown here is derived from an EMBL/GenBank/DDBJ whole genome shotgun (WGS) entry which is preliminary data.</text>
</comment>
<accession>B1V5G4</accession>
<name>B1V5G4_CLOPF</name>
<reference evidence="1 2" key="1">
    <citation type="submission" date="2008-03" db="EMBL/GenBank/DDBJ databases">
        <authorList>
            <person name="Paulsen I."/>
            <person name="Sebastian Y."/>
        </authorList>
    </citation>
    <scope>NUCLEOTIDE SEQUENCE [LARGE SCALE GENOMIC DNA]</scope>
    <source>
        <strain evidence="2">D str. JGS1721</strain>
    </source>
</reference>
<gene>
    <name evidence="1" type="ORF">CJD_1118</name>
</gene>
<proteinExistence type="predicted"/>